<keyword evidence="2" id="KW-0560">Oxidoreductase</keyword>
<dbReference type="STRING" id="574651.SAMN04487968_108103"/>
<evidence type="ECO:0000259" key="5">
    <source>
        <dbReference type="Pfam" id="PF07992"/>
    </source>
</evidence>
<proteinExistence type="predicted"/>
<dbReference type="PANTHER" id="PTHR48105">
    <property type="entry name" value="THIOREDOXIN REDUCTASE 1-RELATED-RELATED"/>
    <property type="match status" value="1"/>
</dbReference>
<feature type="region of interest" description="Disordered" evidence="4">
    <location>
        <begin position="464"/>
        <end position="487"/>
    </location>
</feature>
<dbReference type="Pfam" id="PF07992">
    <property type="entry name" value="Pyr_redox_2"/>
    <property type="match status" value="1"/>
</dbReference>
<evidence type="ECO:0000256" key="3">
    <source>
        <dbReference type="ARBA" id="ARBA00048132"/>
    </source>
</evidence>
<dbReference type="SUPFAM" id="SSF51905">
    <property type="entry name" value="FAD/NAD(P)-binding domain"/>
    <property type="match status" value="1"/>
</dbReference>
<keyword evidence="8" id="KW-1185">Reference proteome</keyword>
<dbReference type="InterPro" id="IPR036188">
    <property type="entry name" value="FAD/NAD-bd_sf"/>
</dbReference>
<dbReference type="GO" id="GO:0004791">
    <property type="term" value="F:thioredoxin-disulfide reductase (NADPH) activity"/>
    <property type="evidence" value="ECO:0007669"/>
    <property type="project" value="UniProtKB-EC"/>
</dbReference>
<dbReference type="Pfam" id="PF13649">
    <property type="entry name" value="Methyltransf_25"/>
    <property type="match status" value="1"/>
</dbReference>
<gene>
    <name evidence="7" type="ORF">SAMN04487968_108103</name>
</gene>
<dbReference type="AlphaFoldDB" id="A0A1I1KFC2"/>
<dbReference type="InterPro" id="IPR023753">
    <property type="entry name" value="FAD/NAD-binding_dom"/>
</dbReference>
<reference evidence="7 8" key="1">
    <citation type="submission" date="2016-10" db="EMBL/GenBank/DDBJ databases">
        <authorList>
            <person name="de Groot N.N."/>
        </authorList>
    </citation>
    <scope>NUCLEOTIDE SEQUENCE [LARGE SCALE GENOMIC DNA]</scope>
    <source>
        <strain evidence="7 8">CGMCC 1.7056</strain>
    </source>
</reference>
<dbReference type="PRINTS" id="PR00368">
    <property type="entry name" value="FADPNR"/>
</dbReference>
<protein>
    <submittedName>
        <fullName evidence="7">Thioredoxin reductase</fullName>
    </submittedName>
</protein>
<organism evidence="7 8">
    <name type="scientific">Nocardioides terrae</name>
    <dbReference type="NCBI Taxonomy" id="574651"/>
    <lineage>
        <taxon>Bacteria</taxon>
        <taxon>Bacillati</taxon>
        <taxon>Actinomycetota</taxon>
        <taxon>Actinomycetes</taxon>
        <taxon>Propionibacteriales</taxon>
        <taxon>Nocardioidaceae</taxon>
        <taxon>Nocardioides</taxon>
    </lineage>
</organism>
<dbReference type="Gene3D" id="3.40.50.150">
    <property type="entry name" value="Vaccinia Virus protein VP39"/>
    <property type="match status" value="1"/>
</dbReference>
<dbReference type="Proteomes" id="UP000198832">
    <property type="component" value="Unassembled WGS sequence"/>
</dbReference>
<dbReference type="InterPro" id="IPR050097">
    <property type="entry name" value="Ferredoxin-NADP_redctase_2"/>
</dbReference>
<dbReference type="InterPro" id="IPR029063">
    <property type="entry name" value="SAM-dependent_MTases_sf"/>
</dbReference>
<evidence type="ECO:0000256" key="4">
    <source>
        <dbReference type="SAM" id="MobiDB-lite"/>
    </source>
</evidence>
<dbReference type="Gene3D" id="3.50.50.60">
    <property type="entry name" value="FAD/NAD(P)-binding domain"/>
    <property type="match status" value="2"/>
</dbReference>
<dbReference type="PRINTS" id="PR00469">
    <property type="entry name" value="PNDRDTASEII"/>
</dbReference>
<dbReference type="CDD" id="cd02440">
    <property type="entry name" value="AdoMet_MTases"/>
    <property type="match status" value="1"/>
</dbReference>
<feature type="domain" description="Methyltransferase" evidence="6">
    <location>
        <begin position="320"/>
        <end position="412"/>
    </location>
</feature>
<name>A0A1I1KFC2_9ACTN</name>
<accession>A0A1I1KFC2</accession>
<evidence type="ECO:0000313" key="8">
    <source>
        <dbReference type="Proteomes" id="UP000198832"/>
    </source>
</evidence>
<evidence type="ECO:0000259" key="6">
    <source>
        <dbReference type="Pfam" id="PF13649"/>
    </source>
</evidence>
<evidence type="ECO:0000256" key="2">
    <source>
        <dbReference type="ARBA" id="ARBA00023002"/>
    </source>
</evidence>
<sequence length="487" mass="51405">MIVVDSGEPRNAPAARMHSFLGRDGTDPADLLVAGRTEVRSYGGEVLSGRAVRVARDGGRFVVELATGDSVVARRIVVATGLVDELPHVEGLAEHWGRSVIHCPFCHGYEVRDQRLVHLVTHPMGFHVVPLLRQLTSRLVVLVADGVAVDETEVGTLTAAGVDVRVGATARRVLSDEDRLTGVELADGTRIEADAMLVGPRFRPRAEPFAELGLRPTPHASGLGDVVEVDPMGATAVEGVFAAGNITDPSMQVLPAAAHGSRVGGAVAMSLAGEDVRAAARPSGSVADWDHRYSGDPVWSGNPNGSLVAEVAGLTPGRALDVGAGEGGDAIWLAEQGWTVTASDISSRALDRIRAEAERRDLDVTCELADANAWEPFTPGGFDLVSAAYASIPRTPDLRGVHTILDAVAPGGTLIVLSHDLEAMRHPQHQHRPFDPEAYVHVDDFAAVLGSAPGWTVEVDDRRARPAGSASAAHHAEDRVLRARRAG</sequence>
<comment type="catalytic activity">
    <reaction evidence="3">
        <text>[thioredoxin]-dithiol + NADP(+) = [thioredoxin]-disulfide + NADPH + H(+)</text>
        <dbReference type="Rhea" id="RHEA:20345"/>
        <dbReference type="Rhea" id="RHEA-COMP:10698"/>
        <dbReference type="Rhea" id="RHEA-COMP:10700"/>
        <dbReference type="ChEBI" id="CHEBI:15378"/>
        <dbReference type="ChEBI" id="CHEBI:29950"/>
        <dbReference type="ChEBI" id="CHEBI:50058"/>
        <dbReference type="ChEBI" id="CHEBI:57783"/>
        <dbReference type="ChEBI" id="CHEBI:58349"/>
        <dbReference type="EC" id="1.8.1.9"/>
    </reaction>
</comment>
<evidence type="ECO:0000313" key="7">
    <source>
        <dbReference type="EMBL" id="SFC58972.1"/>
    </source>
</evidence>
<dbReference type="EMBL" id="FOLB01000008">
    <property type="protein sequence ID" value="SFC58972.1"/>
    <property type="molecule type" value="Genomic_DNA"/>
</dbReference>
<evidence type="ECO:0000256" key="1">
    <source>
        <dbReference type="ARBA" id="ARBA00022630"/>
    </source>
</evidence>
<feature type="domain" description="FAD/NAD(P)-binding" evidence="5">
    <location>
        <begin position="45"/>
        <end position="258"/>
    </location>
</feature>
<keyword evidence="1" id="KW-0285">Flavoprotein</keyword>
<dbReference type="InterPro" id="IPR041698">
    <property type="entry name" value="Methyltransf_25"/>
</dbReference>
<dbReference type="SUPFAM" id="SSF53335">
    <property type="entry name" value="S-adenosyl-L-methionine-dependent methyltransferases"/>
    <property type="match status" value="1"/>
</dbReference>